<feature type="region of interest" description="Disordered" evidence="8">
    <location>
        <begin position="1"/>
        <end position="31"/>
    </location>
</feature>
<dbReference type="Gene3D" id="3.80.10.10">
    <property type="entry name" value="Ribonuclease Inhibitor"/>
    <property type="match status" value="2"/>
</dbReference>
<sequence length="2294" mass="248938">MEIDKASTGSDSDMSIEPFSEAQNEPSQQPGSLLARLKAAKLKSHSPETTSTAHVIARNCKACNMDAEFIPEGMTPCSRCNKVFYCSSDCMEWDWKHGDHGRNCDNAKTGPIPMDIVHDDQVDDMSIDAFEEDETRASNVESATQQAAVNTATGLDDTVRCKACGMNEAYVSDGMKTCIHCHLVAYCSNDCLDWDWSRGGHVHQCRGLSHAERAEAEQQLSKAAASLDGDDNLSIAAFEDNNDNTSTPGETTNEQNLSGDLSQSKISNTEEIRKCNACGLDRDYVPGGMKPCNKCHEVIYCSLDCMEWDWDDGGHEHNCNPKTEREIAELQKKAFIDKNNMPNEAFQEEDAGLEKRSGAEPHKSTPLNCHSCNINSEFVPDRMITCQKCKNVHYCSPDCQQWHWKQGGHAKACEGNNAARESIVDEKQARQDSDQESIDDFKLKCQACDMDAAYVSAGMISCTKCHEANYCSEDCMEWDWDDGGHKHICKAKTAQPVQQGGVMEALKRSRTEAAKNTPLKCQACNMDADFVPDGMIPCQKCKKAHYCSPDCRLWHWKQGGHAKACEGNRGARASVVEEEQDRHVPGMDESIQAFDPNELPAQKGGVMEALKRSRAEAARALHSSARHATWMLSLFLMGCSLARNARRTLLLPGLQAVALDRGNRGARASIVEEEQARHDSDQESIDAFDPNELPAQKGGVMEALKKSRAEAAKSTPLKCQACNMDAEFVPEGMLDCDCHNVKYCSPDCQQWHWRIHKNSCRGSHRLDQRFHKSDDLGDEDSIEPFDLEEQNQLQGGALAALRRLRAQNSKNHHSSATSSSSVLGSSKNASVVSDLSGSKSASVVSDYSGSKTTASSVQSESSESDEAEELVCQTCGMEEAFVEDAMKACPSCSKVHYCSDDCLEWDWSNGGHKDICVGLHPELDETSVPSEVVDERSSNSKAQVRCSACSMESEFVPEGMLSCDCDNVTYCSPDCQQWHWRIHKSACRGSHKIDKMDQALGREVPLSDDESVEPFDPNQQPGKQGTPGVLAAIAASKAQTAKASVKCSACSMDSEFVPEGMLSCDCNNVRYCSPDCQQWHWRLHKSTCKGSHKMDQAPGREEPLSDDESIEAFDPNQQQTNQGTSLAALRRLKTQSSKSQYSSRTNSSSVLGASKNASLASDLSGSKNESIETDLSVSKASASSVQSESSGLEEVEELVCQACGMEEAFVEDAMKACPSCSKVHYCSEECLEWDWSNGGHKDACVGLHPELDETTVQSEVVDERASVMKSHVKCSACCMDSEYVPEGMLSCDCDNVKYCSPDCQQWHWRIHKASCKGSHRTDQTPGRADPLSDDESVEPFDPDQPRNQGTSGVLAAIAASKAQTAKASVKCSSCGTDSEFVPEGMLSCDCNNVKYCSPDCQQWHWRIHKTTCSGSHKLDETAKSSGRRQDSDTESSYASIEPFDDKGGKNAGTIGAVAVEPATAVESATKDESDSSFASSEPSDAKKIKRAGAIGAVAASTAVATQVAMKDQSDSSYASSEPFDAKEEKQAGAIAAVAASTAVAAQSGTRDEVAVESAKLPRDSLSLEGSLKSSSVTQMSHFEVEEMQEPTQRFRTYRELLFTAVSEVMVPFVEKMGNSIMSSNEETKPMLVGDIESGSASSDSDSTSFASAVQSSDDDSELSTKLQQYLAKNTSGAVQLGVPTDDGVLPTFVDSSRMESAAPTPSALMSIGKQEKPPSNPSEKPQNQQGSSIAPVPLAPVVSNLAPPSDIESADSDRGNSAQLHAPLPVDRRKLFRERCIKIQLVLITAAFCIMLGFLIRLGPHDHEDDQPSVPATPRPIAPVATIPTVTPSPQVPTIPPSTLPPSNLPPTVAPTTEISAPPTSLFPVDELFTFLVSMSFDNGETLNEVGSPQDLAYEWMLSDPTLGEYSSDRILQRFALATFYYSTGGDAWEENNLWLTYTDECKWFSRTASYPVCKSNQMVTLELDFNNLQGSLPADLALLSRLERVELSGGPDVYLSGQVPSELGLLTSLDSFSLRGNQLSGSVPSELGQWSLVRTLNLSLNRFGGKVPSEIGRLARLSEIFLGTNAFSGPLPSDIGEATKLFRLSLGANQFSGALPTEVGKLSELRYIYMETNRVSSIPSEIGLLENLIVLAMFENSLANALPTEIGELSELRSLLLGNNSLSSSIPSDIGKLGAQLGNLDLSSNSLIGAIPSELGLLGLLRTLELQDNKLSGTVPNELAALGRLNTIRLDSNDLTGEVPMPVCESFSSSLPLFYADCPNEIECDCCTYCCSDDLCTCVHTGTEMDFLC</sequence>
<feature type="domain" description="MYND-type" evidence="9">
    <location>
        <begin position="1200"/>
        <end position="1244"/>
    </location>
</feature>
<feature type="compositionally biased region" description="Basic and acidic residues" evidence="8">
    <location>
        <begin position="1092"/>
        <end position="1103"/>
    </location>
</feature>
<feature type="region of interest" description="Disordered" evidence="8">
    <location>
        <begin position="673"/>
        <end position="693"/>
    </location>
</feature>
<feature type="region of interest" description="Disordered" evidence="8">
    <location>
        <begin position="1006"/>
        <end position="1026"/>
    </location>
</feature>
<dbReference type="PROSITE" id="PS50865">
    <property type="entry name" value="ZF_MYND_2"/>
    <property type="match status" value="13"/>
</dbReference>
<keyword evidence="11" id="KW-1185">Reference proteome</keyword>
<proteinExistence type="predicted"/>
<feature type="domain" description="MYND-type" evidence="9">
    <location>
        <begin position="521"/>
        <end position="565"/>
    </location>
</feature>
<dbReference type="SUPFAM" id="SSF144232">
    <property type="entry name" value="HIT/MYND zinc finger-like"/>
    <property type="match status" value="13"/>
</dbReference>
<accession>A0A9N8H8T3</accession>
<reference evidence="10" key="1">
    <citation type="submission" date="2020-06" db="EMBL/GenBank/DDBJ databases">
        <authorList>
            <consortium name="Plant Systems Biology data submission"/>
        </authorList>
    </citation>
    <scope>NUCLEOTIDE SEQUENCE</scope>
    <source>
        <strain evidence="10">D6</strain>
    </source>
</reference>
<feature type="domain" description="MYND-type" evidence="9">
    <location>
        <begin position="719"/>
        <end position="760"/>
    </location>
</feature>
<feature type="domain" description="MYND-type" evidence="9">
    <location>
        <begin position="275"/>
        <end position="319"/>
    </location>
</feature>
<dbReference type="InterPro" id="IPR053038">
    <property type="entry name" value="RLP_Defense"/>
</dbReference>
<gene>
    <name evidence="10" type="ORF">SEMRO_230_G093220.1</name>
</gene>
<feature type="compositionally biased region" description="Low complexity" evidence="8">
    <location>
        <begin position="1637"/>
        <end position="1652"/>
    </location>
</feature>
<feature type="domain" description="MYND-type" evidence="9">
    <location>
        <begin position="946"/>
        <end position="987"/>
    </location>
</feature>
<evidence type="ECO:0000256" key="6">
    <source>
        <dbReference type="ARBA" id="ARBA00023136"/>
    </source>
</evidence>
<dbReference type="Pfam" id="PF00560">
    <property type="entry name" value="LRR_1"/>
    <property type="match status" value="1"/>
</dbReference>
<evidence type="ECO:0000256" key="2">
    <source>
        <dbReference type="ARBA" id="ARBA00022723"/>
    </source>
</evidence>
<protein>
    <submittedName>
        <fullName evidence="10">Leucine Rich Repeat</fullName>
    </submittedName>
</protein>
<feature type="region of interest" description="Disordered" evidence="8">
    <location>
        <begin position="1088"/>
        <end position="1107"/>
    </location>
</feature>
<dbReference type="FunFam" id="3.80.10.10:FF:000095">
    <property type="entry name" value="LRR receptor-like serine/threonine-protein kinase GSO1"/>
    <property type="match status" value="1"/>
</dbReference>
<feature type="region of interest" description="Disordered" evidence="8">
    <location>
        <begin position="1634"/>
        <end position="1660"/>
    </location>
</feature>
<feature type="domain" description="MYND-type" evidence="9">
    <location>
        <begin position="60"/>
        <end position="104"/>
    </location>
</feature>
<dbReference type="GO" id="GO:0008270">
    <property type="term" value="F:zinc ion binding"/>
    <property type="evidence" value="ECO:0007669"/>
    <property type="project" value="UniProtKB-KW"/>
</dbReference>
<keyword evidence="1" id="KW-0433">Leucine-rich repeat</keyword>
<dbReference type="InterPro" id="IPR002893">
    <property type="entry name" value="Znf_MYND"/>
</dbReference>
<feature type="domain" description="MYND-type" evidence="9">
    <location>
        <begin position="1047"/>
        <end position="1088"/>
    </location>
</feature>
<evidence type="ECO:0000256" key="8">
    <source>
        <dbReference type="SAM" id="MobiDB-lite"/>
    </source>
</evidence>
<dbReference type="PANTHER" id="PTHR48064">
    <property type="entry name" value="OS01G0750400 PROTEIN"/>
    <property type="match status" value="1"/>
</dbReference>
<evidence type="ECO:0000256" key="7">
    <source>
        <dbReference type="PROSITE-ProRule" id="PRU00134"/>
    </source>
</evidence>
<evidence type="ECO:0000256" key="4">
    <source>
        <dbReference type="ARBA" id="ARBA00022771"/>
    </source>
</evidence>
<evidence type="ECO:0000256" key="5">
    <source>
        <dbReference type="ARBA" id="ARBA00022833"/>
    </source>
</evidence>
<feature type="compositionally biased region" description="Basic and acidic residues" evidence="8">
    <location>
        <begin position="1416"/>
        <end position="1431"/>
    </location>
</feature>
<name>A0A9N8H8T3_9STRA</name>
<dbReference type="Proteomes" id="UP001153069">
    <property type="component" value="Unassembled WGS sequence"/>
</dbReference>
<feature type="domain" description="MYND-type" evidence="9">
    <location>
        <begin position="369"/>
        <end position="413"/>
    </location>
</feature>
<feature type="compositionally biased region" description="Acidic residues" evidence="8">
    <location>
        <begin position="1331"/>
        <end position="1341"/>
    </location>
</feature>
<feature type="domain" description="MYND-type" evidence="9">
    <location>
        <begin position="872"/>
        <end position="916"/>
    </location>
</feature>
<evidence type="ECO:0000313" key="11">
    <source>
        <dbReference type="Proteomes" id="UP001153069"/>
    </source>
</evidence>
<evidence type="ECO:0000259" key="9">
    <source>
        <dbReference type="PROSITE" id="PS50865"/>
    </source>
</evidence>
<keyword evidence="4 7" id="KW-0863">Zinc-finger</keyword>
<dbReference type="SMART" id="SM00369">
    <property type="entry name" value="LRR_TYP"/>
    <property type="match status" value="4"/>
</dbReference>
<feature type="region of interest" description="Disordered" evidence="8">
    <location>
        <begin position="840"/>
        <end position="865"/>
    </location>
</feature>
<dbReference type="OrthoDB" id="341421at2759"/>
<feature type="domain" description="MYND-type" evidence="9">
    <location>
        <begin position="445"/>
        <end position="489"/>
    </location>
</feature>
<feature type="compositionally biased region" description="Polar residues" evidence="8">
    <location>
        <begin position="243"/>
        <end position="261"/>
    </location>
</feature>
<dbReference type="Pfam" id="PF01753">
    <property type="entry name" value="zf-MYND"/>
    <property type="match status" value="8"/>
</dbReference>
<dbReference type="InterPro" id="IPR032675">
    <property type="entry name" value="LRR_dom_sf"/>
</dbReference>
<dbReference type="InterPro" id="IPR001611">
    <property type="entry name" value="Leu-rich_rpt"/>
</dbReference>
<keyword evidence="6" id="KW-0472">Membrane</keyword>
<keyword evidence="5" id="KW-0862">Zinc</keyword>
<dbReference type="SUPFAM" id="SSF52058">
    <property type="entry name" value="L domain-like"/>
    <property type="match status" value="1"/>
</dbReference>
<feature type="compositionally biased region" description="Polar residues" evidence="8">
    <location>
        <begin position="21"/>
        <end position="31"/>
    </location>
</feature>
<feature type="domain" description="MYND-type" evidence="9">
    <location>
        <begin position="1274"/>
        <end position="1315"/>
    </location>
</feature>
<dbReference type="Gene3D" id="6.10.140.2220">
    <property type="match status" value="13"/>
</dbReference>
<dbReference type="InterPro" id="IPR003591">
    <property type="entry name" value="Leu-rich_rpt_typical-subtyp"/>
</dbReference>
<feature type="region of interest" description="Disordered" evidence="8">
    <location>
        <begin position="237"/>
        <end position="261"/>
    </location>
</feature>
<dbReference type="EMBL" id="CAICTM010000229">
    <property type="protein sequence ID" value="CAB9505406.1"/>
    <property type="molecule type" value="Genomic_DNA"/>
</dbReference>
<feature type="region of interest" description="Disordered" evidence="8">
    <location>
        <begin position="1416"/>
        <end position="1452"/>
    </location>
</feature>
<keyword evidence="2" id="KW-0479">Metal-binding</keyword>
<feature type="region of interest" description="Disordered" evidence="8">
    <location>
        <begin position="1465"/>
        <end position="1485"/>
    </location>
</feature>
<feature type="region of interest" description="Disordered" evidence="8">
    <location>
        <begin position="1316"/>
        <end position="1349"/>
    </location>
</feature>
<feature type="region of interest" description="Disordered" evidence="8">
    <location>
        <begin position="1697"/>
        <end position="1765"/>
    </location>
</feature>
<feature type="compositionally biased region" description="Polar residues" evidence="8">
    <location>
        <begin position="840"/>
        <end position="854"/>
    </location>
</feature>
<evidence type="ECO:0000256" key="1">
    <source>
        <dbReference type="ARBA" id="ARBA00022614"/>
    </source>
</evidence>
<evidence type="ECO:0000256" key="3">
    <source>
        <dbReference type="ARBA" id="ARBA00022737"/>
    </source>
</evidence>
<feature type="domain" description="MYND-type" evidence="9">
    <location>
        <begin position="1371"/>
        <end position="1412"/>
    </location>
</feature>
<feature type="compositionally biased region" description="Polar residues" evidence="8">
    <location>
        <begin position="1721"/>
        <end position="1732"/>
    </location>
</feature>
<dbReference type="PANTHER" id="PTHR48064:SF6">
    <property type="entry name" value="RECEPTOR-LIKE PROTEIN KINASE 2"/>
    <property type="match status" value="1"/>
</dbReference>
<feature type="domain" description="MYND-type" evidence="9">
    <location>
        <begin position="161"/>
        <end position="205"/>
    </location>
</feature>
<keyword evidence="3" id="KW-0677">Repeat</keyword>
<organism evidence="10 11">
    <name type="scientific">Seminavis robusta</name>
    <dbReference type="NCBI Taxonomy" id="568900"/>
    <lineage>
        <taxon>Eukaryota</taxon>
        <taxon>Sar</taxon>
        <taxon>Stramenopiles</taxon>
        <taxon>Ochrophyta</taxon>
        <taxon>Bacillariophyta</taxon>
        <taxon>Bacillariophyceae</taxon>
        <taxon>Bacillariophycidae</taxon>
        <taxon>Naviculales</taxon>
        <taxon>Naviculaceae</taxon>
        <taxon>Seminavis</taxon>
    </lineage>
</organism>
<comment type="caution">
    <text evidence="10">The sequence shown here is derived from an EMBL/GenBank/DDBJ whole genome shotgun (WGS) entry which is preliminary data.</text>
</comment>
<dbReference type="PROSITE" id="PS01360">
    <property type="entry name" value="ZF_MYND_1"/>
    <property type="match status" value="12"/>
</dbReference>
<evidence type="ECO:0000313" key="10">
    <source>
        <dbReference type="EMBL" id="CAB9505406.1"/>
    </source>
</evidence>